<evidence type="ECO:0000313" key="2">
    <source>
        <dbReference type="EMBL" id="EFH80073.1"/>
    </source>
</evidence>
<dbReference type="InterPro" id="IPR000073">
    <property type="entry name" value="AB_hydrolase_1"/>
</dbReference>
<dbReference type="Proteomes" id="UP000004508">
    <property type="component" value="Unassembled WGS sequence"/>
</dbReference>
<dbReference type="PANTHER" id="PTHR37017">
    <property type="entry name" value="AB HYDROLASE-1 DOMAIN-CONTAINING PROTEIN-RELATED"/>
    <property type="match status" value="1"/>
</dbReference>
<feature type="domain" description="AB hydrolase-1" evidence="1">
    <location>
        <begin position="15"/>
        <end position="228"/>
    </location>
</feature>
<proteinExistence type="predicted"/>
<dbReference type="PANTHER" id="PTHR37017:SF11">
    <property type="entry name" value="ESTERASE_LIPASE_THIOESTERASE DOMAIN-CONTAINING PROTEIN"/>
    <property type="match status" value="1"/>
</dbReference>
<dbReference type="RefSeq" id="WP_007922382.1">
    <property type="nucleotide sequence ID" value="NZ_ADVG01000005.1"/>
</dbReference>
<dbReference type="InParanoid" id="D6U862"/>
<dbReference type="Gene3D" id="3.40.50.1820">
    <property type="entry name" value="alpha/beta hydrolase"/>
    <property type="match status" value="1"/>
</dbReference>
<keyword evidence="3" id="KW-1185">Reference proteome</keyword>
<evidence type="ECO:0000313" key="3">
    <source>
        <dbReference type="Proteomes" id="UP000004508"/>
    </source>
</evidence>
<evidence type="ECO:0000259" key="1">
    <source>
        <dbReference type="Pfam" id="PF12697"/>
    </source>
</evidence>
<gene>
    <name evidence="2" type="ORF">Krac_0618</name>
</gene>
<organism evidence="2 3">
    <name type="scientific">Ktedonobacter racemifer DSM 44963</name>
    <dbReference type="NCBI Taxonomy" id="485913"/>
    <lineage>
        <taxon>Bacteria</taxon>
        <taxon>Bacillati</taxon>
        <taxon>Chloroflexota</taxon>
        <taxon>Ktedonobacteria</taxon>
        <taxon>Ktedonobacterales</taxon>
        <taxon>Ktedonobacteraceae</taxon>
        <taxon>Ktedonobacter</taxon>
    </lineage>
</organism>
<dbReference type="OrthoDB" id="160229at2"/>
<sequence>MGVFASKRISNKANIVLVHGFWADGSGWSKVIPILQEQGHFVVAAQHAHTSLADDVAATRQLLAELEGPTLLVGHSYGGFVISEAAKDAPGVVGLVYISAFLLDEGETLLSSGANFPPLEVFQHLLITGQGFAWIDPEVFPQHFANDLDLVEARALAVSQVPPNASIFNTPAGQPAWKSLPSWSLFGSEDRMIHPDQHRWMAQRSKATAREISSSHVPFLSHPEEVAQVILEAVNKVVPA</sequence>
<comment type="caution">
    <text evidence="2">The sequence shown here is derived from an EMBL/GenBank/DDBJ whole genome shotgun (WGS) entry which is preliminary data.</text>
</comment>
<dbReference type="STRING" id="485913.Krac_0618"/>
<dbReference type="eggNOG" id="COG2267">
    <property type="taxonomic scope" value="Bacteria"/>
</dbReference>
<dbReference type="AlphaFoldDB" id="D6U862"/>
<protein>
    <recommendedName>
        <fullName evidence="1">AB hydrolase-1 domain-containing protein</fullName>
    </recommendedName>
</protein>
<name>D6U862_KTERA</name>
<reference evidence="2 3" key="1">
    <citation type="journal article" date="2011" name="Stand. Genomic Sci.">
        <title>Non-contiguous finished genome sequence and contextual data of the filamentous soil bacterium Ktedonobacter racemifer type strain (SOSP1-21).</title>
        <authorList>
            <person name="Chang Y.J."/>
            <person name="Land M."/>
            <person name="Hauser L."/>
            <person name="Chertkov O."/>
            <person name="Del Rio T.G."/>
            <person name="Nolan M."/>
            <person name="Copeland A."/>
            <person name="Tice H."/>
            <person name="Cheng J.F."/>
            <person name="Lucas S."/>
            <person name="Han C."/>
            <person name="Goodwin L."/>
            <person name="Pitluck S."/>
            <person name="Ivanova N."/>
            <person name="Ovchinikova G."/>
            <person name="Pati A."/>
            <person name="Chen A."/>
            <person name="Palaniappan K."/>
            <person name="Mavromatis K."/>
            <person name="Liolios K."/>
            <person name="Brettin T."/>
            <person name="Fiebig A."/>
            <person name="Rohde M."/>
            <person name="Abt B."/>
            <person name="Goker M."/>
            <person name="Detter J.C."/>
            <person name="Woyke T."/>
            <person name="Bristow J."/>
            <person name="Eisen J.A."/>
            <person name="Markowitz V."/>
            <person name="Hugenholtz P."/>
            <person name="Kyrpides N.C."/>
            <person name="Klenk H.P."/>
            <person name="Lapidus A."/>
        </authorList>
    </citation>
    <scope>NUCLEOTIDE SEQUENCE [LARGE SCALE GENOMIC DNA]</scope>
    <source>
        <strain evidence="3">DSM 44963</strain>
    </source>
</reference>
<accession>D6U862</accession>
<dbReference type="InterPro" id="IPR029058">
    <property type="entry name" value="AB_hydrolase_fold"/>
</dbReference>
<dbReference type="EMBL" id="ADVG01000005">
    <property type="protein sequence ID" value="EFH80073.1"/>
    <property type="molecule type" value="Genomic_DNA"/>
</dbReference>
<dbReference type="InterPro" id="IPR052897">
    <property type="entry name" value="Sec-Metab_Biosynth_Hydrolase"/>
</dbReference>
<dbReference type="Pfam" id="PF12697">
    <property type="entry name" value="Abhydrolase_6"/>
    <property type="match status" value="1"/>
</dbReference>
<dbReference type="SUPFAM" id="SSF53474">
    <property type="entry name" value="alpha/beta-Hydrolases"/>
    <property type="match status" value="1"/>
</dbReference>